<name>A0ABU8DNT5_9ACTN</name>
<keyword evidence="9" id="KW-1185">Reference proteome</keyword>
<dbReference type="InterPro" id="IPR036249">
    <property type="entry name" value="Thioredoxin-like_sf"/>
</dbReference>
<evidence type="ECO:0000256" key="1">
    <source>
        <dbReference type="ARBA" id="ARBA00005791"/>
    </source>
</evidence>
<feature type="transmembrane region" description="Helical" evidence="6">
    <location>
        <begin position="38"/>
        <end position="58"/>
    </location>
</feature>
<keyword evidence="2" id="KW-0732">Signal</keyword>
<feature type="domain" description="Thioredoxin-like fold" evidence="7">
    <location>
        <begin position="81"/>
        <end position="255"/>
    </location>
</feature>
<keyword evidence="6" id="KW-1133">Transmembrane helix</keyword>
<keyword evidence="6" id="KW-0812">Transmembrane</keyword>
<dbReference type="Pfam" id="PF13462">
    <property type="entry name" value="Thioredoxin_4"/>
    <property type="match status" value="1"/>
</dbReference>
<gene>
    <name evidence="8" type="ORF">TEK04_02115</name>
</gene>
<dbReference type="PANTHER" id="PTHR13887:SF14">
    <property type="entry name" value="DISULFIDE BOND FORMATION PROTEIN D"/>
    <property type="match status" value="1"/>
</dbReference>
<dbReference type="SUPFAM" id="SSF52833">
    <property type="entry name" value="Thioredoxin-like"/>
    <property type="match status" value="1"/>
</dbReference>
<comment type="caution">
    <text evidence="8">The sequence shown here is derived from an EMBL/GenBank/DDBJ whole genome shotgun (WGS) entry which is preliminary data.</text>
</comment>
<evidence type="ECO:0000259" key="7">
    <source>
        <dbReference type="Pfam" id="PF13462"/>
    </source>
</evidence>
<dbReference type="InterPro" id="IPR012336">
    <property type="entry name" value="Thioredoxin-like_fold"/>
</dbReference>
<keyword evidence="3" id="KW-0560">Oxidoreductase</keyword>
<evidence type="ECO:0000256" key="4">
    <source>
        <dbReference type="ARBA" id="ARBA00023157"/>
    </source>
</evidence>
<dbReference type="Proteomes" id="UP001361570">
    <property type="component" value="Unassembled WGS sequence"/>
</dbReference>
<sequence>MSTSRSAGKKEAARQRIAAKRAAEAAAQAAEQRRRRTVIGASVAAVVVVVAVVVAIVVQTSRSAVDGDAARPAGTAADGNGYTFAVGQADAPVTVDLYEDFQCPVCKQFEDAAGATLEDYVAAGTVRVVYHGMAFLDSARNDDYSTRALNAAAVVASGAGPEAYERFHDLLFANQPDERTGSGLTDDQLVDYAEQAGATGEEVGTDIRDLVYGQWVKGATEQASKDGVTATPTVFVDGTQLTDRTADGLSAAVDAAQRG</sequence>
<reference evidence="8 9" key="1">
    <citation type="submission" date="2024-03" db="EMBL/GenBank/DDBJ databases">
        <title>Draft genome sequence of Klenkia sp. LSe6-5.</title>
        <authorList>
            <person name="Duangmal K."/>
            <person name="Chantavorakit T."/>
        </authorList>
    </citation>
    <scope>NUCLEOTIDE SEQUENCE [LARGE SCALE GENOMIC DNA]</scope>
    <source>
        <strain evidence="8 9">LSe6-5</strain>
    </source>
</reference>
<proteinExistence type="inferred from homology"/>
<dbReference type="RefSeq" id="WP_336402652.1">
    <property type="nucleotide sequence ID" value="NZ_JBAPLU010000002.1"/>
</dbReference>
<keyword evidence="4" id="KW-1015">Disulfide bond</keyword>
<organism evidence="8 9">
    <name type="scientific">Klenkia sesuvii</name>
    <dbReference type="NCBI Taxonomy" id="3103137"/>
    <lineage>
        <taxon>Bacteria</taxon>
        <taxon>Bacillati</taxon>
        <taxon>Actinomycetota</taxon>
        <taxon>Actinomycetes</taxon>
        <taxon>Geodermatophilales</taxon>
        <taxon>Geodermatophilaceae</taxon>
        <taxon>Klenkia</taxon>
    </lineage>
</organism>
<evidence type="ECO:0000256" key="2">
    <source>
        <dbReference type="ARBA" id="ARBA00022729"/>
    </source>
</evidence>
<keyword evidence="5" id="KW-0676">Redox-active center</keyword>
<accession>A0ABU8DNT5</accession>
<evidence type="ECO:0000313" key="9">
    <source>
        <dbReference type="Proteomes" id="UP001361570"/>
    </source>
</evidence>
<evidence type="ECO:0000256" key="5">
    <source>
        <dbReference type="ARBA" id="ARBA00023284"/>
    </source>
</evidence>
<protein>
    <submittedName>
        <fullName evidence="8">Thioredoxin domain-containing protein</fullName>
    </submittedName>
</protein>
<evidence type="ECO:0000256" key="6">
    <source>
        <dbReference type="SAM" id="Phobius"/>
    </source>
</evidence>
<dbReference type="EMBL" id="JBAPLU010000002">
    <property type="protein sequence ID" value="MEI4270506.1"/>
    <property type="molecule type" value="Genomic_DNA"/>
</dbReference>
<keyword evidence="6" id="KW-0472">Membrane</keyword>
<evidence type="ECO:0000256" key="3">
    <source>
        <dbReference type="ARBA" id="ARBA00023002"/>
    </source>
</evidence>
<comment type="similarity">
    <text evidence="1">Belongs to the thioredoxin family. DsbA subfamily.</text>
</comment>
<dbReference type="PANTHER" id="PTHR13887">
    <property type="entry name" value="GLUTATHIONE S-TRANSFERASE KAPPA"/>
    <property type="match status" value="1"/>
</dbReference>
<dbReference type="Gene3D" id="3.40.30.10">
    <property type="entry name" value="Glutaredoxin"/>
    <property type="match status" value="1"/>
</dbReference>
<evidence type="ECO:0000313" key="8">
    <source>
        <dbReference type="EMBL" id="MEI4270506.1"/>
    </source>
</evidence>